<feature type="transmembrane region" description="Helical" evidence="6">
    <location>
        <begin position="94"/>
        <end position="114"/>
    </location>
</feature>
<keyword evidence="2" id="KW-1003">Cell membrane</keyword>
<keyword evidence="3 6" id="KW-0812">Transmembrane</keyword>
<dbReference type="InterPro" id="IPR019108">
    <property type="entry name" value="Caa3_assmbl_CtaG-rel"/>
</dbReference>
<keyword evidence="4 6" id="KW-1133">Transmembrane helix</keyword>
<keyword evidence="5 6" id="KW-0472">Membrane</keyword>
<accession>A0A023D4A4</accession>
<feature type="transmembrane region" description="Helical" evidence="6">
    <location>
        <begin position="126"/>
        <end position="153"/>
    </location>
</feature>
<dbReference type="Pfam" id="PF09678">
    <property type="entry name" value="Caa3_CtaG"/>
    <property type="match status" value="1"/>
</dbReference>
<feature type="transmembrane region" description="Helical" evidence="6">
    <location>
        <begin position="28"/>
        <end position="50"/>
    </location>
</feature>
<proteinExistence type="predicted"/>
<reference evidence="7 8" key="2">
    <citation type="journal article" date="2014" name="FEMS Microbiol. Lett.">
        <title>Draft genomic DNA sequence of the facultatively methylotrophic bacterium Acidomonas methanolica type strain MB58.</title>
        <authorList>
            <person name="Higashiura N."/>
            <person name="Hadano H."/>
            <person name="Hirakawa H."/>
            <person name="Matsutani M."/>
            <person name="Takabe S."/>
            <person name="Matsushita K."/>
            <person name="Azuma Y."/>
        </authorList>
    </citation>
    <scope>NUCLEOTIDE SEQUENCE [LARGE SCALE GENOMIC DNA]</scope>
    <source>
        <strain evidence="7 8">MB58</strain>
    </source>
</reference>
<evidence type="ECO:0000256" key="1">
    <source>
        <dbReference type="ARBA" id="ARBA00004651"/>
    </source>
</evidence>
<evidence type="ECO:0000256" key="3">
    <source>
        <dbReference type="ARBA" id="ARBA00022692"/>
    </source>
</evidence>
<dbReference type="RefSeq" id="WP_052511781.1">
    <property type="nucleotide sequence ID" value="NZ_BAND01000031.1"/>
</dbReference>
<reference evidence="8" key="1">
    <citation type="journal article" date="2014" name="FEMS Microbiol. Lett.">
        <title>Draft Genomic DNA Sequence of the Facultatively Methylotrophic Bacterium Acidomonas methanolica type strain MB58.</title>
        <authorList>
            <person name="Higashiura N."/>
            <person name="Hadano H."/>
            <person name="Hirakawa H."/>
            <person name="Matsutani M."/>
            <person name="Takabe S."/>
            <person name="Matsushita K."/>
            <person name="Azuma Y."/>
        </authorList>
    </citation>
    <scope>NUCLEOTIDE SEQUENCE [LARGE SCALE GENOMIC DNA]</scope>
    <source>
        <strain evidence="8">MB58</strain>
    </source>
</reference>
<organism evidence="7 8">
    <name type="scientific">Acidomonas methanolica NBRC 104435</name>
    <dbReference type="NCBI Taxonomy" id="1231351"/>
    <lineage>
        <taxon>Bacteria</taxon>
        <taxon>Pseudomonadati</taxon>
        <taxon>Pseudomonadota</taxon>
        <taxon>Alphaproteobacteria</taxon>
        <taxon>Acetobacterales</taxon>
        <taxon>Acetobacteraceae</taxon>
        <taxon>Acidomonas</taxon>
    </lineage>
</organism>
<evidence type="ECO:0000256" key="6">
    <source>
        <dbReference type="SAM" id="Phobius"/>
    </source>
</evidence>
<sequence>MLRLAALSGALAATGGALWELSSTLASMVSYTAALMALNQIAPPLFLLAAGASARRAPASSWLYDPLVALTVFGGLSILVSMPQILSRGLANALFSLPIGGLELLSGLLLWAQVMPWTRHIRNDLWLAAYLTLANLPMMVVAVIWMTAGNVLYAPYLNLICLWNLPPLDDQHYAGFVMLAAGFPLQVMALWYLVEGLHAAHRKSAN</sequence>
<evidence type="ECO:0000256" key="4">
    <source>
        <dbReference type="ARBA" id="ARBA00022989"/>
    </source>
</evidence>
<evidence type="ECO:0000256" key="5">
    <source>
        <dbReference type="ARBA" id="ARBA00023136"/>
    </source>
</evidence>
<dbReference type="AlphaFoldDB" id="A0A023D4A4"/>
<comment type="caution">
    <text evidence="7">The sequence shown here is derived from an EMBL/GenBank/DDBJ whole genome shotgun (WGS) entry which is preliminary data.</text>
</comment>
<dbReference type="EMBL" id="BAND01000031">
    <property type="protein sequence ID" value="GAJ28595.1"/>
    <property type="molecule type" value="Genomic_DNA"/>
</dbReference>
<name>A0A023D4A4_ACIMT</name>
<keyword evidence="8" id="KW-1185">Reference proteome</keyword>
<evidence type="ECO:0000313" key="7">
    <source>
        <dbReference type="EMBL" id="GAJ28595.1"/>
    </source>
</evidence>
<dbReference type="GO" id="GO:0005886">
    <property type="term" value="C:plasma membrane"/>
    <property type="evidence" value="ECO:0007669"/>
    <property type="project" value="UniProtKB-SubCell"/>
</dbReference>
<evidence type="ECO:0000256" key="2">
    <source>
        <dbReference type="ARBA" id="ARBA00022475"/>
    </source>
</evidence>
<gene>
    <name evidence="7" type="ORF">Amme_031_057</name>
</gene>
<feature type="transmembrane region" description="Helical" evidence="6">
    <location>
        <begin position="173"/>
        <end position="194"/>
    </location>
</feature>
<dbReference type="Proteomes" id="UP000019760">
    <property type="component" value="Unassembled WGS sequence"/>
</dbReference>
<protein>
    <submittedName>
        <fullName evidence="7">Uncharacterized protein</fullName>
    </submittedName>
</protein>
<comment type="subcellular location">
    <subcellularLocation>
        <location evidence="1">Cell membrane</location>
        <topology evidence="1">Multi-pass membrane protein</topology>
    </subcellularLocation>
</comment>
<feature type="transmembrane region" description="Helical" evidence="6">
    <location>
        <begin position="62"/>
        <end position="82"/>
    </location>
</feature>
<evidence type="ECO:0000313" key="8">
    <source>
        <dbReference type="Proteomes" id="UP000019760"/>
    </source>
</evidence>